<sequence length="145" mass="16998">MEEETDYQAYADWYNVITMIEINFYQMLDLFEKFYYLTLCNKDNIETWKLKAAIQAKISKLRSMLQHYHSVQKSNDKLKYGDVNTTLAKVFVLIKASDDKKIRLGFKGLYLCKEAIIKAHFDLGLSKIEKEKGDPGKSMTRTRGY</sequence>
<dbReference type="AlphaFoldDB" id="A0A0F9THX8"/>
<protein>
    <submittedName>
        <fullName evidence="1">Uncharacterized protein</fullName>
    </submittedName>
</protein>
<comment type="caution">
    <text evidence="1">The sequence shown here is derived from an EMBL/GenBank/DDBJ whole genome shotgun (WGS) entry which is preliminary data.</text>
</comment>
<organism evidence="1">
    <name type="scientific">marine sediment metagenome</name>
    <dbReference type="NCBI Taxonomy" id="412755"/>
    <lineage>
        <taxon>unclassified sequences</taxon>
        <taxon>metagenomes</taxon>
        <taxon>ecological metagenomes</taxon>
    </lineage>
</organism>
<evidence type="ECO:0000313" key="1">
    <source>
        <dbReference type="EMBL" id="KKN48601.1"/>
    </source>
</evidence>
<accession>A0A0F9THX8</accession>
<proteinExistence type="predicted"/>
<reference evidence="1" key="1">
    <citation type="journal article" date="2015" name="Nature">
        <title>Complex archaea that bridge the gap between prokaryotes and eukaryotes.</title>
        <authorList>
            <person name="Spang A."/>
            <person name="Saw J.H."/>
            <person name="Jorgensen S.L."/>
            <person name="Zaremba-Niedzwiedzka K."/>
            <person name="Martijn J."/>
            <person name="Lind A.E."/>
            <person name="van Eijk R."/>
            <person name="Schleper C."/>
            <person name="Guy L."/>
            <person name="Ettema T.J."/>
        </authorList>
    </citation>
    <scope>NUCLEOTIDE SEQUENCE</scope>
</reference>
<gene>
    <name evidence="1" type="ORF">LCGC14_0651000</name>
</gene>
<name>A0A0F9THX8_9ZZZZ</name>
<dbReference type="EMBL" id="LAZR01001213">
    <property type="protein sequence ID" value="KKN48601.1"/>
    <property type="molecule type" value="Genomic_DNA"/>
</dbReference>